<evidence type="ECO:0000256" key="6">
    <source>
        <dbReference type="ARBA" id="ARBA00023196"/>
    </source>
</evidence>
<reference evidence="9 10" key="1">
    <citation type="submission" date="2024-06" db="EMBL/GenBank/DDBJ databases">
        <authorList>
            <person name="Chen R.Y."/>
        </authorList>
    </citation>
    <scope>NUCLEOTIDE SEQUENCE [LARGE SCALE GENOMIC DNA]</scope>
    <source>
        <strain evidence="9 10">D2</strain>
    </source>
</reference>
<gene>
    <name evidence="8 9" type="primary">atpH</name>
    <name evidence="9" type="ORF">ABS311_20395</name>
</gene>
<name>A0ABV1RMS7_9ALTE</name>
<dbReference type="PANTHER" id="PTHR11910">
    <property type="entry name" value="ATP SYNTHASE DELTA CHAIN"/>
    <property type="match status" value="1"/>
</dbReference>
<keyword evidence="2 8" id="KW-0813">Transport</keyword>
<sequence>MSELTTVARPYAKAAFDYAVEQNAIDNWFSMLVFAAEVSKNETIKQLMKSSPNTEETAKIFVGVCEEQLDQNGQNLIKLMAENNRLSLLPEVVALFSELKYEHEKTIEVSVVSAVELSVKQQDNLVQSLEKRLAKKVKLNCRVDESIVGGMLIQAGDMVIDSTVRGKLDRLATSLQS</sequence>
<evidence type="ECO:0000313" key="10">
    <source>
        <dbReference type="Proteomes" id="UP001467690"/>
    </source>
</evidence>
<dbReference type="SUPFAM" id="SSF47928">
    <property type="entry name" value="N-terminal domain of the delta subunit of the F1F0-ATP synthase"/>
    <property type="match status" value="1"/>
</dbReference>
<dbReference type="NCBIfam" id="NF004402">
    <property type="entry name" value="PRK05758.2-2"/>
    <property type="match status" value="1"/>
</dbReference>
<dbReference type="InterPro" id="IPR000711">
    <property type="entry name" value="ATPase_OSCP/dsu"/>
</dbReference>
<dbReference type="PRINTS" id="PR00125">
    <property type="entry name" value="ATPASEDELTA"/>
</dbReference>
<evidence type="ECO:0000256" key="5">
    <source>
        <dbReference type="ARBA" id="ARBA00023136"/>
    </source>
</evidence>
<dbReference type="EMBL" id="JBELOE010000287">
    <property type="protein sequence ID" value="MER2494239.1"/>
    <property type="molecule type" value="Genomic_DNA"/>
</dbReference>
<dbReference type="Gene3D" id="1.10.520.20">
    <property type="entry name" value="N-terminal domain of the delta subunit of the F1F0-ATP synthase"/>
    <property type="match status" value="1"/>
</dbReference>
<dbReference type="InterPro" id="IPR020781">
    <property type="entry name" value="ATPase_OSCP/d_CS"/>
</dbReference>
<comment type="caution">
    <text evidence="9">The sequence shown here is derived from an EMBL/GenBank/DDBJ whole genome shotgun (WGS) entry which is preliminary data.</text>
</comment>
<dbReference type="Pfam" id="PF00213">
    <property type="entry name" value="OSCP"/>
    <property type="match status" value="1"/>
</dbReference>
<evidence type="ECO:0000256" key="3">
    <source>
        <dbReference type="ARBA" id="ARBA00022781"/>
    </source>
</evidence>
<dbReference type="InterPro" id="IPR026015">
    <property type="entry name" value="ATP_synth_OSCP/delta_N_sf"/>
</dbReference>
<evidence type="ECO:0000256" key="7">
    <source>
        <dbReference type="ARBA" id="ARBA00023310"/>
    </source>
</evidence>
<keyword evidence="7 8" id="KW-0066">ATP synthesis</keyword>
<comment type="subcellular location">
    <subcellularLocation>
        <location evidence="8">Cell membrane</location>
        <topology evidence="8">Peripheral membrane protein</topology>
    </subcellularLocation>
    <subcellularLocation>
        <location evidence="1">Membrane</location>
    </subcellularLocation>
</comment>
<keyword evidence="6 8" id="KW-0139">CF(1)</keyword>
<evidence type="ECO:0000256" key="8">
    <source>
        <dbReference type="HAMAP-Rule" id="MF_01416"/>
    </source>
</evidence>
<evidence type="ECO:0000313" key="9">
    <source>
        <dbReference type="EMBL" id="MER2494239.1"/>
    </source>
</evidence>
<evidence type="ECO:0000256" key="1">
    <source>
        <dbReference type="ARBA" id="ARBA00004370"/>
    </source>
</evidence>
<dbReference type="HAMAP" id="MF_01416">
    <property type="entry name" value="ATP_synth_delta_bact"/>
    <property type="match status" value="1"/>
</dbReference>
<comment type="function">
    <text evidence="8">This protein is part of the stalk that links CF(0) to CF(1). It either transmits conformational changes from CF(0) to CF(1) or is implicated in proton conduction.</text>
</comment>
<keyword evidence="5 8" id="KW-0472">Membrane</keyword>
<protein>
    <recommendedName>
        <fullName evidence="8">ATP synthase subunit delta</fullName>
    </recommendedName>
    <alternativeName>
        <fullName evidence="8">ATP synthase F(1) sector subunit delta</fullName>
    </alternativeName>
    <alternativeName>
        <fullName evidence="8">F-type ATPase subunit delta</fullName>
        <shortName evidence="8">F-ATPase subunit delta</shortName>
    </alternativeName>
</protein>
<keyword evidence="4 8" id="KW-0406">Ion transport</keyword>
<organism evidence="9 10">
    <name type="scientific">Catenovulum sediminis</name>
    <dbReference type="NCBI Taxonomy" id="1740262"/>
    <lineage>
        <taxon>Bacteria</taxon>
        <taxon>Pseudomonadati</taxon>
        <taxon>Pseudomonadota</taxon>
        <taxon>Gammaproteobacteria</taxon>
        <taxon>Alteromonadales</taxon>
        <taxon>Alteromonadaceae</taxon>
        <taxon>Catenovulum</taxon>
    </lineage>
</organism>
<keyword evidence="8" id="KW-1003">Cell membrane</keyword>
<dbReference type="Proteomes" id="UP001467690">
    <property type="component" value="Unassembled WGS sequence"/>
</dbReference>
<evidence type="ECO:0000256" key="4">
    <source>
        <dbReference type="ARBA" id="ARBA00023065"/>
    </source>
</evidence>
<accession>A0ABV1RMS7</accession>
<dbReference type="NCBIfam" id="TIGR01145">
    <property type="entry name" value="ATP_synt_delta"/>
    <property type="match status" value="1"/>
</dbReference>
<evidence type="ECO:0000256" key="2">
    <source>
        <dbReference type="ARBA" id="ARBA00022448"/>
    </source>
</evidence>
<proteinExistence type="inferred from homology"/>
<comment type="function">
    <text evidence="8">F(1)F(0) ATP synthase produces ATP from ADP in the presence of a proton or sodium gradient. F-type ATPases consist of two structural domains, F(1) containing the extramembraneous catalytic core and F(0) containing the membrane proton channel, linked together by a central stalk and a peripheral stalk. During catalysis, ATP synthesis in the catalytic domain of F(1) is coupled via a rotary mechanism of the central stalk subunits to proton translocation.</text>
</comment>
<keyword evidence="10" id="KW-1185">Reference proteome</keyword>
<dbReference type="RefSeq" id="WP_143870756.1">
    <property type="nucleotide sequence ID" value="NZ_CP041660.1"/>
</dbReference>
<dbReference type="PROSITE" id="PS00389">
    <property type="entry name" value="ATPASE_DELTA"/>
    <property type="match status" value="1"/>
</dbReference>
<comment type="similarity">
    <text evidence="8">Belongs to the ATPase delta chain family.</text>
</comment>
<keyword evidence="3 8" id="KW-0375">Hydrogen ion transport</keyword>
<dbReference type="NCBIfam" id="NF004404">
    <property type="entry name" value="PRK05758.2-5"/>
    <property type="match status" value="1"/>
</dbReference>